<keyword evidence="7" id="KW-1185">Reference proteome</keyword>
<dbReference type="SUPFAM" id="SSF56496">
    <property type="entry name" value="Fibrinogen C-terminal domain-like"/>
    <property type="match status" value="1"/>
</dbReference>
<dbReference type="Proteomes" id="UP000594262">
    <property type="component" value="Unplaced"/>
</dbReference>
<dbReference type="AlphaFoldDB" id="A0A7M6DNK2"/>
<dbReference type="GO" id="GO:0046872">
    <property type="term" value="F:metal ion binding"/>
    <property type="evidence" value="ECO:0007669"/>
    <property type="project" value="UniProtKB-KW"/>
</dbReference>
<dbReference type="GO" id="GO:0005615">
    <property type="term" value="C:extracellular space"/>
    <property type="evidence" value="ECO:0007669"/>
    <property type="project" value="TreeGrafter"/>
</dbReference>
<feature type="signal peptide" evidence="5">
    <location>
        <begin position="1"/>
        <end position="21"/>
    </location>
</feature>
<evidence type="ECO:0000256" key="2">
    <source>
        <dbReference type="ARBA" id="ARBA00022734"/>
    </source>
</evidence>
<proteinExistence type="predicted"/>
<reference evidence="6" key="1">
    <citation type="submission" date="2021-01" db="UniProtKB">
        <authorList>
            <consortium name="EnsemblMetazoa"/>
        </authorList>
    </citation>
    <scope>IDENTIFICATION</scope>
</reference>
<keyword evidence="5" id="KW-0732">Signal</keyword>
<keyword evidence="4" id="KW-1015">Disulfide bond</keyword>
<evidence type="ECO:0000256" key="5">
    <source>
        <dbReference type="SAM" id="SignalP"/>
    </source>
</evidence>
<evidence type="ECO:0000313" key="6">
    <source>
        <dbReference type="EnsemblMetazoa" id="CLYHEMP018271.1"/>
    </source>
</evidence>
<organism evidence="6 7">
    <name type="scientific">Clytia hemisphaerica</name>
    <dbReference type="NCBI Taxonomy" id="252671"/>
    <lineage>
        <taxon>Eukaryota</taxon>
        <taxon>Metazoa</taxon>
        <taxon>Cnidaria</taxon>
        <taxon>Hydrozoa</taxon>
        <taxon>Hydroidolina</taxon>
        <taxon>Leptothecata</taxon>
        <taxon>Obeliida</taxon>
        <taxon>Clytiidae</taxon>
        <taxon>Clytia</taxon>
    </lineage>
</organism>
<evidence type="ECO:0000256" key="1">
    <source>
        <dbReference type="ARBA" id="ARBA00022723"/>
    </source>
</evidence>
<dbReference type="PANTHER" id="PTHR16146">
    <property type="entry name" value="INTELECTIN"/>
    <property type="match status" value="1"/>
</dbReference>
<sequence length="345" mass="38728">MMELKFFTFLLLIPFSISAQAQFYITEEDITFSTTSNENGEAPSTAVSSTECILKCKTTDSSTTAYFVEEVSKCFCLVNETQDIFSNDITINGTLYKPEPKMTSCGQVKDRSRFSTNPETGFYTLDKDNVPTDVFCDFTNQGKPSCKHLKEFCPTCASGFYTFEIENELNKVYCEMDVDGGGWLMFGNLEIIPDATSLDSANDAVQNPSSISELQNVQSGSFYLAPTELQKLYKSSGYSEMRIMCYKKWHMRTLDVVLTGLKFVDWMVSGFKKTGLCGDVRFLPMDDSFTSVQACSGLKFGGIHLIYEPNRYHVVLGYHGTKWSCDDSKGNAGYTTAGKWELYVR</sequence>
<dbReference type="InterPro" id="IPR036056">
    <property type="entry name" value="Fibrinogen-like_C"/>
</dbReference>
<dbReference type="InterPro" id="IPR014716">
    <property type="entry name" value="Fibrinogen_a/b/g_C_1"/>
</dbReference>
<accession>A0A7M6DNK2</accession>
<keyword evidence="2" id="KW-0430">Lectin</keyword>
<keyword evidence="3" id="KW-0106">Calcium</keyword>
<evidence type="ECO:0008006" key="8">
    <source>
        <dbReference type="Google" id="ProtNLM"/>
    </source>
</evidence>
<keyword evidence="1" id="KW-0479">Metal-binding</keyword>
<dbReference type="Gene3D" id="3.90.215.10">
    <property type="entry name" value="Gamma Fibrinogen, chain A, domain 1"/>
    <property type="match status" value="1"/>
</dbReference>
<dbReference type="GO" id="GO:0070492">
    <property type="term" value="F:oligosaccharide binding"/>
    <property type="evidence" value="ECO:0007669"/>
    <property type="project" value="TreeGrafter"/>
</dbReference>
<evidence type="ECO:0000313" key="7">
    <source>
        <dbReference type="Proteomes" id="UP000594262"/>
    </source>
</evidence>
<dbReference type="EnsemblMetazoa" id="CLYHEMT018271.1">
    <property type="protein sequence ID" value="CLYHEMP018271.1"/>
    <property type="gene ID" value="CLYHEMG018271"/>
</dbReference>
<protein>
    <recommendedName>
        <fullName evidence="8">Fibrinogen C-terminal domain-containing protein</fullName>
    </recommendedName>
</protein>
<evidence type="ECO:0000256" key="3">
    <source>
        <dbReference type="ARBA" id="ARBA00022837"/>
    </source>
</evidence>
<evidence type="ECO:0000256" key="4">
    <source>
        <dbReference type="ARBA" id="ARBA00023157"/>
    </source>
</evidence>
<name>A0A7M6DNK2_9CNID</name>
<feature type="chain" id="PRO_5029728791" description="Fibrinogen C-terminal domain-containing protein" evidence="5">
    <location>
        <begin position="22"/>
        <end position="345"/>
    </location>
</feature>
<dbReference type="PANTHER" id="PTHR16146:SF46">
    <property type="entry name" value="INTELECTIN-1A-RELATED"/>
    <property type="match status" value="1"/>
</dbReference>
<dbReference type="OrthoDB" id="5956353at2759"/>
<dbReference type="NCBIfam" id="NF040941">
    <property type="entry name" value="GGGWT_bact"/>
    <property type="match status" value="1"/>
</dbReference>